<keyword evidence="6 8" id="KW-0449">Lipoprotein</keyword>
<comment type="similarity">
    <text evidence="8">Belongs to the Pal lipoprotein family.</text>
</comment>
<dbReference type="OrthoDB" id="9809164at2"/>
<feature type="domain" description="OmpA-like" evidence="11">
    <location>
        <begin position="57"/>
        <end position="173"/>
    </location>
</feature>
<evidence type="ECO:0000259" key="11">
    <source>
        <dbReference type="PROSITE" id="PS51123"/>
    </source>
</evidence>
<keyword evidence="4 8" id="KW-0564">Palmitate</keyword>
<dbReference type="CDD" id="cd07185">
    <property type="entry name" value="OmpA_C-like"/>
    <property type="match status" value="1"/>
</dbReference>
<dbReference type="InterPro" id="IPR006690">
    <property type="entry name" value="OMPA-like_CS"/>
</dbReference>
<dbReference type="SUPFAM" id="SSF103088">
    <property type="entry name" value="OmpA-like"/>
    <property type="match status" value="1"/>
</dbReference>
<dbReference type="PRINTS" id="PR01021">
    <property type="entry name" value="OMPADOMAIN"/>
</dbReference>
<dbReference type="InterPro" id="IPR039001">
    <property type="entry name" value="Pal"/>
</dbReference>
<dbReference type="STRING" id="874156.GCA_001021555_02658"/>
<keyword evidence="5 8" id="KW-0998">Cell outer membrane</keyword>
<gene>
    <name evidence="8" type="primary">pal</name>
    <name evidence="12" type="ORF">AAV99_12875</name>
</gene>
<dbReference type="InterPro" id="IPR036737">
    <property type="entry name" value="OmpA-like_sf"/>
</dbReference>
<evidence type="ECO:0000313" key="13">
    <source>
        <dbReference type="Proteomes" id="UP000053455"/>
    </source>
</evidence>
<feature type="chain" id="PRO_5002588824" description="Peptidoglycan-associated lipoprotein" evidence="10">
    <location>
        <begin position="18"/>
        <end position="173"/>
    </location>
</feature>
<feature type="signal peptide" evidence="10">
    <location>
        <begin position="1"/>
        <end position="17"/>
    </location>
</feature>
<keyword evidence="13" id="KW-1185">Reference proteome</keyword>
<sequence>MNRIVIAVTLSSALALSACSRQPPEITPDPPQDVMTTPTPTATAAPPMGPQPGSQSHFSSAMMGADTIYFDTDRYNIDGEDAVALRRQAEYMLQYSGSSATVEGHADERGTRDYNLALGERRANAAKNYLVSLGVPSDRLRTVSYGEERPVATGSNQAAWERNRRAVTVMISR</sequence>
<dbReference type="PATRIC" id="fig|874156.12.peg.2652"/>
<keyword evidence="3 8" id="KW-0472">Membrane</keyword>
<comment type="caution">
    <text evidence="12">The sequence shown here is derived from an EMBL/GenBank/DDBJ whole genome shotgun (WGS) entry which is preliminary data.</text>
</comment>
<name>A0A0H0XLW6_9SPHN</name>
<evidence type="ECO:0000313" key="12">
    <source>
        <dbReference type="EMBL" id="KLI62942.1"/>
    </source>
</evidence>
<dbReference type="PROSITE" id="PS01068">
    <property type="entry name" value="OMPA_1"/>
    <property type="match status" value="1"/>
</dbReference>
<evidence type="ECO:0000256" key="2">
    <source>
        <dbReference type="ARBA" id="ARBA00022729"/>
    </source>
</evidence>
<keyword evidence="7 8" id="KW-0131">Cell cycle</keyword>
<dbReference type="PROSITE" id="PS51123">
    <property type="entry name" value="OMPA_2"/>
    <property type="match status" value="1"/>
</dbReference>
<dbReference type="RefSeq" id="WP_047094461.1">
    <property type="nucleotide sequence ID" value="NZ_LBHU01000004.1"/>
</dbReference>
<proteinExistence type="inferred from homology"/>
<feature type="region of interest" description="Disordered" evidence="9">
    <location>
        <begin position="21"/>
        <end position="57"/>
    </location>
</feature>
<dbReference type="Pfam" id="PF00691">
    <property type="entry name" value="OmpA"/>
    <property type="match status" value="1"/>
</dbReference>
<evidence type="ECO:0000256" key="1">
    <source>
        <dbReference type="ARBA" id="ARBA00022618"/>
    </source>
</evidence>
<evidence type="ECO:0000256" key="10">
    <source>
        <dbReference type="SAM" id="SignalP"/>
    </source>
</evidence>
<evidence type="ECO:0000256" key="3">
    <source>
        <dbReference type="ARBA" id="ARBA00023136"/>
    </source>
</evidence>
<keyword evidence="1 8" id="KW-0132">Cell division</keyword>
<evidence type="ECO:0000256" key="8">
    <source>
        <dbReference type="HAMAP-Rule" id="MF_02204"/>
    </source>
</evidence>
<comment type="function">
    <text evidence="8">Part of the Tol-Pal system, which plays a role in outer membrane invagination during cell division and is important for maintaining outer membrane integrity.</text>
</comment>
<dbReference type="AlphaFoldDB" id="A0A0H0XLW6"/>
<dbReference type="PANTHER" id="PTHR30329">
    <property type="entry name" value="STATOR ELEMENT OF FLAGELLAR MOTOR COMPLEX"/>
    <property type="match status" value="1"/>
</dbReference>
<dbReference type="NCBIfam" id="TIGR02802">
    <property type="entry name" value="Pal_lipo"/>
    <property type="match status" value="1"/>
</dbReference>
<dbReference type="InterPro" id="IPR006665">
    <property type="entry name" value="OmpA-like"/>
</dbReference>
<dbReference type="PANTHER" id="PTHR30329:SF21">
    <property type="entry name" value="LIPOPROTEIN YIAD-RELATED"/>
    <property type="match status" value="1"/>
</dbReference>
<dbReference type="GO" id="GO:0051301">
    <property type="term" value="P:cell division"/>
    <property type="evidence" value="ECO:0007669"/>
    <property type="project" value="UniProtKB-UniRule"/>
</dbReference>
<dbReference type="Proteomes" id="UP000053455">
    <property type="component" value="Unassembled WGS sequence"/>
</dbReference>
<organism evidence="12 13">
    <name type="scientific">Aurantiacibacter marinus</name>
    <dbReference type="NCBI Taxonomy" id="874156"/>
    <lineage>
        <taxon>Bacteria</taxon>
        <taxon>Pseudomonadati</taxon>
        <taxon>Pseudomonadota</taxon>
        <taxon>Alphaproteobacteria</taxon>
        <taxon>Sphingomonadales</taxon>
        <taxon>Erythrobacteraceae</taxon>
        <taxon>Aurantiacibacter</taxon>
    </lineage>
</organism>
<evidence type="ECO:0000256" key="7">
    <source>
        <dbReference type="ARBA" id="ARBA00023306"/>
    </source>
</evidence>
<comment type="subcellular location">
    <subcellularLocation>
        <location evidence="8">Cell outer membrane</location>
        <topology evidence="8">Lipid-anchor</topology>
    </subcellularLocation>
</comment>
<keyword evidence="2 8" id="KW-0732">Signal</keyword>
<evidence type="ECO:0000256" key="6">
    <source>
        <dbReference type="ARBA" id="ARBA00023288"/>
    </source>
</evidence>
<evidence type="ECO:0000256" key="4">
    <source>
        <dbReference type="ARBA" id="ARBA00023139"/>
    </source>
</evidence>
<dbReference type="EMBL" id="LBHU01000004">
    <property type="protein sequence ID" value="KLI62942.1"/>
    <property type="molecule type" value="Genomic_DNA"/>
</dbReference>
<protein>
    <recommendedName>
        <fullName evidence="8">Peptidoglycan-associated lipoprotein</fullName>
        <shortName evidence="8">PAL</shortName>
    </recommendedName>
</protein>
<feature type="compositionally biased region" description="Low complexity" evidence="9">
    <location>
        <begin position="36"/>
        <end position="46"/>
    </location>
</feature>
<dbReference type="PROSITE" id="PS51257">
    <property type="entry name" value="PROKAR_LIPOPROTEIN"/>
    <property type="match status" value="1"/>
</dbReference>
<dbReference type="InterPro" id="IPR006664">
    <property type="entry name" value="OMP_bac"/>
</dbReference>
<dbReference type="HAMAP" id="MF_02204">
    <property type="entry name" value="Pal"/>
    <property type="match status" value="1"/>
</dbReference>
<evidence type="ECO:0000256" key="5">
    <source>
        <dbReference type="ARBA" id="ARBA00023237"/>
    </source>
</evidence>
<comment type="subunit">
    <text evidence="8">The Tol-Pal system is composed of five core proteins: the inner membrane proteins TolA, TolQ and TolR, the periplasmic protein TolB and the outer membrane protein Pal. They form a network linking the inner and outer membranes and the peptidoglycan layer.</text>
</comment>
<reference evidence="12 13" key="1">
    <citation type="submission" date="2015-04" db="EMBL/GenBank/DDBJ databases">
        <title>The draft genome sequence of Erythrobacter marinus HWDM-33.</title>
        <authorList>
            <person name="Zhuang L."/>
            <person name="Liu Y."/>
            <person name="Shao Z."/>
        </authorList>
    </citation>
    <scope>NUCLEOTIDE SEQUENCE [LARGE SCALE GENOMIC DNA]</scope>
    <source>
        <strain evidence="12 13">HWDM-33</strain>
    </source>
</reference>
<dbReference type="InterPro" id="IPR014169">
    <property type="entry name" value="Pal_lipo_C"/>
</dbReference>
<dbReference type="GO" id="GO:0009279">
    <property type="term" value="C:cell outer membrane"/>
    <property type="evidence" value="ECO:0007669"/>
    <property type="project" value="UniProtKB-SubCell"/>
</dbReference>
<accession>A0A0H0XLW6</accession>
<dbReference type="InterPro" id="IPR050330">
    <property type="entry name" value="Bact_OuterMem_StrucFunc"/>
</dbReference>
<evidence type="ECO:0000256" key="9">
    <source>
        <dbReference type="SAM" id="MobiDB-lite"/>
    </source>
</evidence>
<dbReference type="Gene3D" id="3.30.1330.60">
    <property type="entry name" value="OmpA-like domain"/>
    <property type="match status" value="1"/>
</dbReference>